<dbReference type="SUPFAM" id="SSF88713">
    <property type="entry name" value="Glycoside hydrolase/deacetylase"/>
    <property type="match status" value="1"/>
</dbReference>
<dbReference type="Pfam" id="PF01522">
    <property type="entry name" value="Polysacc_deac_1"/>
    <property type="match status" value="1"/>
</dbReference>
<gene>
    <name evidence="4" type="ORF">H8730_04625</name>
</gene>
<keyword evidence="2" id="KW-1133">Transmembrane helix</keyword>
<evidence type="ECO:0000256" key="2">
    <source>
        <dbReference type="SAM" id="Phobius"/>
    </source>
</evidence>
<feature type="coiled-coil region" evidence="1">
    <location>
        <begin position="53"/>
        <end position="104"/>
    </location>
</feature>
<dbReference type="InterPro" id="IPR050248">
    <property type="entry name" value="Polysacc_deacetylase_ArnD"/>
</dbReference>
<organism evidence="4 5">
    <name type="scientific">Bianquea renquensis</name>
    <dbReference type="NCBI Taxonomy" id="2763661"/>
    <lineage>
        <taxon>Bacteria</taxon>
        <taxon>Bacillati</taxon>
        <taxon>Bacillota</taxon>
        <taxon>Clostridia</taxon>
        <taxon>Eubacteriales</taxon>
        <taxon>Bianqueaceae</taxon>
        <taxon>Bianquea</taxon>
    </lineage>
</organism>
<dbReference type="PANTHER" id="PTHR10587">
    <property type="entry name" value="GLYCOSYL TRANSFERASE-RELATED"/>
    <property type="match status" value="1"/>
</dbReference>
<proteinExistence type="predicted"/>
<accession>A0A926DS80</accession>
<feature type="transmembrane region" description="Helical" evidence="2">
    <location>
        <begin position="33"/>
        <end position="53"/>
    </location>
</feature>
<keyword evidence="2" id="KW-0812">Transmembrane</keyword>
<keyword evidence="2" id="KW-0472">Membrane</keyword>
<dbReference type="PANTHER" id="PTHR10587:SF125">
    <property type="entry name" value="POLYSACCHARIDE DEACETYLASE YHEN-RELATED"/>
    <property type="match status" value="1"/>
</dbReference>
<keyword evidence="5" id="KW-1185">Reference proteome</keyword>
<sequence length="327" mass="36715">MLKTRISAGSSLRNFKISDGYGGKRRRGWWKPVLSLLLILCLGGAGVFGYFQWRGLQDELAEQKNTIASLEESLKKAEDERSLLQQSVEQKDQKIEELTNAMNDPDQEPASSNPLKPQTTVRRAYLTFDDGPSENANRVMDILDQYGIKGTFFMNGKESELAAQVYSRVMDDGHVLANHTYSHVYKDIYASWDAFYADIVKMENCVKNQTGREMAKIVRFPGGSNNGTKEITLEIKEKLTDLGYTFFDWNVSGQDAIGKNVSADAIYKNVVETSQGKLDAVVLLHTTNNTNNTVEALPKIIEYLKGEGFEFHTLDEQDAPVSIVFKN</sequence>
<dbReference type="Proteomes" id="UP000657006">
    <property type="component" value="Unassembled WGS sequence"/>
</dbReference>
<evidence type="ECO:0000313" key="4">
    <source>
        <dbReference type="EMBL" id="MBC8542829.1"/>
    </source>
</evidence>
<dbReference type="RefSeq" id="WP_177715758.1">
    <property type="nucleotide sequence ID" value="NZ_JACRSQ010000004.1"/>
</dbReference>
<dbReference type="PROSITE" id="PS51677">
    <property type="entry name" value="NODB"/>
    <property type="match status" value="1"/>
</dbReference>
<evidence type="ECO:0000256" key="1">
    <source>
        <dbReference type="SAM" id="Coils"/>
    </source>
</evidence>
<dbReference type="AlphaFoldDB" id="A0A926DS80"/>
<dbReference type="GO" id="GO:0016810">
    <property type="term" value="F:hydrolase activity, acting on carbon-nitrogen (but not peptide) bonds"/>
    <property type="evidence" value="ECO:0007669"/>
    <property type="project" value="InterPro"/>
</dbReference>
<keyword evidence="1" id="KW-0175">Coiled coil</keyword>
<dbReference type="Gene3D" id="3.20.20.370">
    <property type="entry name" value="Glycoside hydrolase/deacetylase"/>
    <property type="match status" value="1"/>
</dbReference>
<name>A0A926DS80_9FIRM</name>
<dbReference type="CDD" id="cd10944">
    <property type="entry name" value="CE4_SmPgdA_like"/>
    <property type="match status" value="1"/>
</dbReference>
<dbReference type="InterPro" id="IPR011330">
    <property type="entry name" value="Glyco_hydro/deAcase_b/a-brl"/>
</dbReference>
<evidence type="ECO:0000259" key="3">
    <source>
        <dbReference type="PROSITE" id="PS51677"/>
    </source>
</evidence>
<dbReference type="GO" id="GO:0005975">
    <property type="term" value="P:carbohydrate metabolic process"/>
    <property type="evidence" value="ECO:0007669"/>
    <property type="project" value="InterPro"/>
</dbReference>
<feature type="domain" description="NodB homology" evidence="3">
    <location>
        <begin position="122"/>
        <end position="312"/>
    </location>
</feature>
<dbReference type="EMBL" id="JACRSQ010000004">
    <property type="protein sequence ID" value="MBC8542829.1"/>
    <property type="molecule type" value="Genomic_DNA"/>
</dbReference>
<evidence type="ECO:0000313" key="5">
    <source>
        <dbReference type="Proteomes" id="UP000657006"/>
    </source>
</evidence>
<comment type="caution">
    <text evidence="4">The sequence shown here is derived from an EMBL/GenBank/DDBJ whole genome shotgun (WGS) entry which is preliminary data.</text>
</comment>
<protein>
    <submittedName>
        <fullName evidence="4">Polysaccharide deacetylase family protein</fullName>
    </submittedName>
</protein>
<dbReference type="InterPro" id="IPR002509">
    <property type="entry name" value="NODB_dom"/>
</dbReference>
<reference evidence="4" key="1">
    <citation type="submission" date="2020-08" db="EMBL/GenBank/DDBJ databases">
        <title>Genome public.</title>
        <authorList>
            <person name="Liu C."/>
            <person name="Sun Q."/>
        </authorList>
    </citation>
    <scope>NUCLEOTIDE SEQUENCE</scope>
    <source>
        <strain evidence="4">NSJ-32</strain>
    </source>
</reference>